<evidence type="ECO:0000313" key="5">
    <source>
        <dbReference type="Proteomes" id="UP000478483"/>
    </source>
</evidence>
<dbReference type="SUPFAM" id="SSF49373">
    <property type="entry name" value="Invasin/intimin cell-adhesion fragments"/>
    <property type="match status" value="1"/>
</dbReference>
<gene>
    <name evidence="3" type="ORF">DW927_03835</name>
    <name evidence="2" type="ORF">GCK47_03910</name>
    <name evidence="1" type="ORF">GMD50_06135</name>
</gene>
<evidence type="ECO:0000313" key="6">
    <source>
        <dbReference type="Proteomes" id="UP000479531"/>
    </source>
</evidence>
<dbReference type="RefSeq" id="WP_006856253.1">
    <property type="nucleotide sequence ID" value="NZ_CP097279.1"/>
</dbReference>
<dbReference type="Proteomes" id="UP000478483">
    <property type="component" value="Unassembled WGS sequence"/>
</dbReference>
<dbReference type="GeneID" id="61434719"/>
<dbReference type="Proteomes" id="UP000284465">
    <property type="component" value="Unassembled WGS sequence"/>
</dbReference>
<protein>
    <recommendedName>
        <fullName evidence="7">BIG2 domain-containing protein</fullName>
    </recommendedName>
</protein>
<evidence type="ECO:0000313" key="1">
    <source>
        <dbReference type="EMBL" id="MTR84645.1"/>
    </source>
</evidence>
<dbReference type="EMBL" id="QSFP01000003">
    <property type="protein sequence ID" value="RHA69142.1"/>
    <property type="molecule type" value="Genomic_DNA"/>
</dbReference>
<comment type="caution">
    <text evidence="3">The sequence shown here is derived from an EMBL/GenBank/DDBJ whole genome shotgun (WGS) entry which is preliminary data.</text>
</comment>
<dbReference type="EMBL" id="WNAJ01000005">
    <property type="protein sequence ID" value="MTR84645.1"/>
    <property type="molecule type" value="Genomic_DNA"/>
</dbReference>
<reference evidence="3 4" key="1">
    <citation type="submission" date="2018-08" db="EMBL/GenBank/DDBJ databases">
        <title>A genome reference for cultivated species of the human gut microbiota.</title>
        <authorList>
            <person name="Zou Y."/>
            <person name="Xue W."/>
            <person name="Luo G."/>
        </authorList>
    </citation>
    <scope>NUCLEOTIDE SEQUENCE [LARGE SCALE GENOMIC DNA]</scope>
    <source>
        <strain evidence="3 4">AM43-11</strain>
    </source>
</reference>
<evidence type="ECO:0000313" key="2">
    <source>
        <dbReference type="EMBL" id="MVQ44881.1"/>
    </source>
</evidence>
<evidence type="ECO:0000313" key="4">
    <source>
        <dbReference type="Proteomes" id="UP000284465"/>
    </source>
</evidence>
<organism evidence="3 4">
    <name type="scientific">Roseburia intestinalis</name>
    <dbReference type="NCBI Taxonomy" id="166486"/>
    <lineage>
        <taxon>Bacteria</taxon>
        <taxon>Bacillati</taxon>
        <taxon>Bacillota</taxon>
        <taxon>Clostridia</taxon>
        <taxon>Lachnospirales</taxon>
        <taxon>Lachnospiraceae</taxon>
        <taxon>Roseburia</taxon>
    </lineage>
</organism>
<name>A0A3R6CIM7_9FIRM</name>
<dbReference type="Gene3D" id="2.60.40.1080">
    <property type="match status" value="1"/>
</dbReference>
<dbReference type="Proteomes" id="UP000479531">
    <property type="component" value="Unassembled WGS sequence"/>
</dbReference>
<evidence type="ECO:0008006" key="7">
    <source>
        <dbReference type="Google" id="ProtNLM"/>
    </source>
</evidence>
<dbReference type="AlphaFoldDB" id="A0A3R6CIM7"/>
<accession>A0A3R6CIM7</accession>
<evidence type="ECO:0000313" key="3">
    <source>
        <dbReference type="EMBL" id="RHA69142.1"/>
    </source>
</evidence>
<sequence>MLTYKSTKTSVAKVSSKGKIVAVAPGSCKISVKSQGVTSNITVIVLPNKVKTVASDFSSANIIQLKKGTTYKFRVRGFVKSGSKKYYGEFGKTYKLKTNK</sequence>
<proteinExistence type="predicted"/>
<reference evidence="1 5" key="2">
    <citation type="journal article" date="2019" name="Nat. Med.">
        <title>A library of human gut bacterial isolates paired with longitudinal multiomics data enables mechanistic microbiome research.</title>
        <authorList>
            <person name="Poyet M."/>
            <person name="Groussin M."/>
            <person name="Gibbons S.M."/>
            <person name="Avila-Pacheco J."/>
            <person name="Jiang X."/>
            <person name="Kearney S.M."/>
            <person name="Perrotta A.R."/>
            <person name="Berdy B."/>
            <person name="Zhao S."/>
            <person name="Lieberman T.D."/>
            <person name="Swanson P.K."/>
            <person name="Smith M."/>
            <person name="Roesemann S."/>
            <person name="Alexander J.E."/>
            <person name="Rich S.A."/>
            <person name="Livny J."/>
            <person name="Vlamakis H."/>
            <person name="Clish C."/>
            <person name="Bullock K."/>
            <person name="Deik A."/>
            <person name="Scott J."/>
            <person name="Pierce K.A."/>
            <person name="Xavier R.J."/>
            <person name="Alm E.J."/>
        </authorList>
    </citation>
    <scope>NUCLEOTIDE SEQUENCE [LARGE SCALE GENOMIC DNA]</scope>
    <source>
        <strain evidence="1 5">BIOML-A1</strain>
    </source>
</reference>
<reference evidence="2 6" key="3">
    <citation type="submission" date="2019-10" db="EMBL/GenBank/DDBJ databases">
        <title>Roseburia spp. ameliorate alcoholic fatty liver via restoration of gut barrier function.</title>
        <authorList>
            <person name="Seo B."/>
            <person name="Ko G."/>
        </authorList>
    </citation>
    <scope>NUCLEOTIDE SEQUENCE [LARGE SCALE GENOMIC DNA]</scope>
    <source>
        <strain evidence="2 6">SNUG30017</strain>
    </source>
</reference>
<dbReference type="InterPro" id="IPR008964">
    <property type="entry name" value="Invasin/intimin_cell_adhesion"/>
</dbReference>
<dbReference type="EMBL" id="WGGT01000003">
    <property type="protein sequence ID" value="MVQ44881.1"/>
    <property type="molecule type" value="Genomic_DNA"/>
</dbReference>